<dbReference type="AlphaFoldDB" id="A0AAW3MSI6"/>
<dbReference type="EMBL" id="LPBJ01000047">
    <property type="protein sequence ID" value="KVP97906.1"/>
    <property type="molecule type" value="Genomic_DNA"/>
</dbReference>
<name>A0AAW3MSI6_9BURK</name>
<keyword evidence="2" id="KW-1185">Reference proteome</keyword>
<comment type="caution">
    <text evidence="1">The sequence shown here is derived from an EMBL/GenBank/DDBJ whole genome shotgun (WGS) entry which is preliminary data.</text>
</comment>
<dbReference type="Proteomes" id="UP000056453">
    <property type="component" value="Unassembled WGS sequence"/>
</dbReference>
<reference evidence="1 2" key="1">
    <citation type="submission" date="2015-11" db="EMBL/GenBank/DDBJ databases">
        <title>Expanding the genomic diversity of Burkholderia species for the development of highly accurate diagnostics.</title>
        <authorList>
            <person name="Sahl J."/>
            <person name="Keim P."/>
            <person name="Wagner D."/>
        </authorList>
    </citation>
    <scope>NUCLEOTIDE SEQUENCE [LARGE SCALE GENOMIC DNA]</scope>
    <source>
        <strain evidence="1 2">MSMB1808WGS</strain>
    </source>
</reference>
<gene>
    <name evidence="1" type="ORF">WJ96_04870</name>
</gene>
<sequence>MHDKYLTAQRERFAQVMAARKSSRELIGLVEKLAESDKFTISSKPHCFADLVAVCTERVTNSSLEDLLVAIKDVWVGDIIRNAYQDETDVIVRGLVRRALEVATKDDTIERRLFMMRFGGLIKDNEHALKLAVAAGLPQAEEARLRETLARLAAKPKVDEPCPF</sequence>
<accession>A0AAW3MSI6</accession>
<evidence type="ECO:0000313" key="1">
    <source>
        <dbReference type="EMBL" id="KVP97906.1"/>
    </source>
</evidence>
<proteinExistence type="predicted"/>
<organism evidence="1 2">
    <name type="scientific">Burkholderia ubonensis</name>
    <dbReference type="NCBI Taxonomy" id="101571"/>
    <lineage>
        <taxon>Bacteria</taxon>
        <taxon>Pseudomonadati</taxon>
        <taxon>Pseudomonadota</taxon>
        <taxon>Betaproteobacteria</taxon>
        <taxon>Burkholderiales</taxon>
        <taxon>Burkholderiaceae</taxon>
        <taxon>Burkholderia</taxon>
        <taxon>Burkholderia cepacia complex</taxon>
    </lineage>
</organism>
<evidence type="ECO:0000313" key="2">
    <source>
        <dbReference type="Proteomes" id="UP000056453"/>
    </source>
</evidence>
<protein>
    <submittedName>
        <fullName evidence="1">Uncharacterized protein</fullName>
    </submittedName>
</protein>
<dbReference type="RefSeq" id="WP_059954022.1">
    <property type="nucleotide sequence ID" value="NZ_LPBJ01000047.1"/>
</dbReference>